<evidence type="ECO:0000313" key="7">
    <source>
        <dbReference type="EMBL" id="ETN81495.1"/>
    </source>
</evidence>
<reference evidence="8" key="1">
    <citation type="journal article" date="2014" name="Nat. Genet.">
        <title>Genome of the human hookworm Necator americanus.</title>
        <authorList>
            <person name="Tang Y.T."/>
            <person name="Gao X."/>
            <person name="Rosa B.A."/>
            <person name="Abubucker S."/>
            <person name="Hallsworth-Pepin K."/>
            <person name="Martin J."/>
            <person name="Tyagi R."/>
            <person name="Heizer E."/>
            <person name="Zhang X."/>
            <person name="Bhonagiri-Palsikar V."/>
            <person name="Minx P."/>
            <person name="Warren W.C."/>
            <person name="Wang Q."/>
            <person name="Zhan B."/>
            <person name="Hotez P.J."/>
            <person name="Sternberg P.W."/>
            <person name="Dougall A."/>
            <person name="Gaze S.T."/>
            <person name="Mulvenna J."/>
            <person name="Sotillo J."/>
            <person name="Ranganathan S."/>
            <person name="Rabelo E.M."/>
            <person name="Wilson R.K."/>
            <person name="Felgner P.L."/>
            <person name="Bethony J."/>
            <person name="Hawdon J.M."/>
            <person name="Gasser R.B."/>
            <person name="Loukas A."/>
            <person name="Mitreva M."/>
        </authorList>
    </citation>
    <scope>NUCLEOTIDE SEQUENCE [LARGE SCALE GENOMIC DNA]</scope>
</reference>
<dbReference type="Pfam" id="PF00135">
    <property type="entry name" value="COesterase"/>
    <property type="match status" value="1"/>
</dbReference>
<name>W2THF8_NECAM</name>
<accession>W2THF8</accession>
<keyword evidence="4" id="KW-1015">Disulfide bond</keyword>
<dbReference type="InterPro" id="IPR000997">
    <property type="entry name" value="Cholinesterase"/>
</dbReference>
<dbReference type="InterPro" id="IPR050654">
    <property type="entry name" value="AChE-related_enzymes"/>
</dbReference>
<dbReference type="AlphaFoldDB" id="W2THF8"/>
<dbReference type="InterPro" id="IPR029058">
    <property type="entry name" value="AB_hydrolase_fold"/>
</dbReference>
<dbReference type="GO" id="GO:0006581">
    <property type="term" value="P:acetylcholine catabolic process"/>
    <property type="evidence" value="ECO:0007669"/>
    <property type="project" value="TreeGrafter"/>
</dbReference>
<evidence type="ECO:0000313" key="8">
    <source>
        <dbReference type="Proteomes" id="UP000053676"/>
    </source>
</evidence>
<keyword evidence="8" id="KW-1185">Reference proteome</keyword>
<dbReference type="Proteomes" id="UP000053676">
    <property type="component" value="Unassembled WGS sequence"/>
</dbReference>
<dbReference type="InterPro" id="IPR002018">
    <property type="entry name" value="CarbesteraseB"/>
</dbReference>
<dbReference type="STRING" id="51031.W2THF8"/>
<gene>
    <name evidence="7" type="ORF">NECAME_08463</name>
</gene>
<evidence type="ECO:0000259" key="6">
    <source>
        <dbReference type="Pfam" id="PF00135"/>
    </source>
</evidence>
<dbReference type="KEGG" id="nai:NECAME_08463"/>
<evidence type="ECO:0000256" key="1">
    <source>
        <dbReference type="ARBA" id="ARBA00005964"/>
    </source>
</evidence>
<dbReference type="PANTHER" id="PTHR43918:SF15">
    <property type="entry name" value="CARBOXYLIC ESTER HYDROLASE"/>
    <property type="match status" value="1"/>
</dbReference>
<keyword evidence="2" id="KW-0719">Serine esterase</keyword>
<feature type="chain" id="PRO_5004825140" description="Carboxylesterase type B domain-containing protein" evidence="5">
    <location>
        <begin position="25"/>
        <end position="173"/>
    </location>
</feature>
<dbReference type="GO" id="GO:0019695">
    <property type="term" value="P:choline metabolic process"/>
    <property type="evidence" value="ECO:0007669"/>
    <property type="project" value="TreeGrafter"/>
</dbReference>
<keyword evidence="3" id="KW-0378">Hydrolase</keyword>
<comment type="similarity">
    <text evidence="1">Belongs to the type-B carboxylesterase/lipase family.</text>
</comment>
<evidence type="ECO:0000256" key="5">
    <source>
        <dbReference type="SAM" id="SignalP"/>
    </source>
</evidence>
<organism evidence="7 8">
    <name type="scientific">Necator americanus</name>
    <name type="common">Human hookworm</name>
    <dbReference type="NCBI Taxonomy" id="51031"/>
    <lineage>
        <taxon>Eukaryota</taxon>
        <taxon>Metazoa</taxon>
        <taxon>Ecdysozoa</taxon>
        <taxon>Nematoda</taxon>
        <taxon>Chromadorea</taxon>
        <taxon>Rhabditida</taxon>
        <taxon>Rhabditina</taxon>
        <taxon>Rhabditomorpha</taxon>
        <taxon>Strongyloidea</taxon>
        <taxon>Ancylostomatidae</taxon>
        <taxon>Bunostominae</taxon>
        <taxon>Necator</taxon>
    </lineage>
</organism>
<evidence type="ECO:0000256" key="2">
    <source>
        <dbReference type="ARBA" id="ARBA00022487"/>
    </source>
</evidence>
<keyword evidence="5" id="KW-0732">Signal</keyword>
<dbReference type="Gene3D" id="3.40.50.1820">
    <property type="entry name" value="alpha/beta hydrolase"/>
    <property type="match status" value="1"/>
</dbReference>
<dbReference type="PANTHER" id="PTHR43918">
    <property type="entry name" value="ACETYLCHOLINESTERASE"/>
    <property type="match status" value="1"/>
</dbReference>
<dbReference type="GO" id="GO:0005886">
    <property type="term" value="C:plasma membrane"/>
    <property type="evidence" value="ECO:0007669"/>
    <property type="project" value="TreeGrafter"/>
</dbReference>
<evidence type="ECO:0000256" key="4">
    <source>
        <dbReference type="ARBA" id="ARBA00023157"/>
    </source>
</evidence>
<dbReference type="OMA" id="NERMAFM"/>
<dbReference type="EMBL" id="KI658717">
    <property type="protein sequence ID" value="ETN81495.1"/>
    <property type="molecule type" value="Genomic_DNA"/>
</dbReference>
<protein>
    <recommendedName>
        <fullName evidence="6">Carboxylesterase type B domain-containing protein</fullName>
    </recommendedName>
</protein>
<sequence>MKWRLVQYLAAVLRAALLVTVVDGRAVLNDDHVVHTALGTIRGVPQQFQGERVSAFLGVPYARSPVGIRRFAKPEMVQPWTGELEARTPAKACYLTIDTAFPQFPGAEMWNPPNGISEDCLNMNIWVPANHDGSVMVWIYGGGFFSGSPSLDLYDGTTLAAKKHTIVVNINYR</sequence>
<feature type="domain" description="Carboxylesterase type B" evidence="6">
    <location>
        <begin position="31"/>
        <end position="173"/>
    </location>
</feature>
<dbReference type="PRINTS" id="PR00878">
    <property type="entry name" value="CHOLNESTRASE"/>
</dbReference>
<dbReference type="GO" id="GO:0003990">
    <property type="term" value="F:acetylcholinesterase activity"/>
    <property type="evidence" value="ECO:0007669"/>
    <property type="project" value="TreeGrafter"/>
</dbReference>
<dbReference type="SUPFAM" id="SSF53474">
    <property type="entry name" value="alpha/beta-Hydrolases"/>
    <property type="match status" value="1"/>
</dbReference>
<dbReference type="OrthoDB" id="3200163at2759"/>
<proteinExistence type="inferred from homology"/>
<evidence type="ECO:0000256" key="3">
    <source>
        <dbReference type="ARBA" id="ARBA00022801"/>
    </source>
</evidence>
<feature type="signal peptide" evidence="5">
    <location>
        <begin position="1"/>
        <end position="24"/>
    </location>
</feature>
<dbReference type="GO" id="GO:0005615">
    <property type="term" value="C:extracellular space"/>
    <property type="evidence" value="ECO:0007669"/>
    <property type="project" value="TreeGrafter"/>
</dbReference>